<reference evidence="2 3" key="1">
    <citation type="submission" date="2007-06" db="EMBL/GenBank/DDBJ databases">
        <authorList>
            <person name="Shimkets L."/>
            <person name="Ferriera S."/>
            <person name="Johnson J."/>
            <person name="Kravitz S."/>
            <person name="Beeson K."/>
            <person name="Sutton G."/>
            <person name="Rogers Y.-H."/>
            <person name="Friedman R."/>
            <person name="Frazier M."/>
            <person name="Venter J.C."/>
        </authorList>
    </citation>
    <scope>NUCLEOTIDE SEQUENCE [LARGE SCALE GENOMIC DNA]</scope>
    <source>
        <strain evidence="2 3">SIR-1</strain>
    </source>
</reference>
<keyword evidence="3" id="KW-1185">Reference proteome</keyword>
<proteinExistence type="predicted"/>
<accession>A6FXY5</accession>
<comment type="caution">
    <text evidence="2">The sequence shown here is derived from an EMBL/GenBank/DDBJ whole genome shotgun (WGS) entry which is preliminary data.</text>
</comment>
<organism evidence="2 3">
    <name type="scientific">Plesiocystis pacifica SIR-1</name>
    <dbReference type="NCBI Taxonomy" id="391625"/>
    <lineage>
        <taxon>Bacteria</taxon>
        <taxon>Pseudomonadati</taxon>
        <taxon>Myxococcota</taxon>
        <taxon>Polyangia</taxon>
        <taxon>Nannocystales</taxon>
        <taxon>Nannocystaceae</taxon>
        <taxon>Plesiocystis</taxon>
    </lineage>
</organism>
<sequence length="195" mass="19977">MSEPKLDLSAIERELAELGEDGPSAEELALLEGGAVEHSGPVASVVLLSELSQPHAFDDLSELETHRGWRKVEARLGDEAAKRAGGPGSTEPASKPGGAGSGSPRRWLYAAFGVAAAAALTLIVVDPNGNEGNQGSEASASVDAEELAAMGKEARGLLDAIDDGKTDTERAQAMLADYEARLSPSDAGDDNRGGG</sequence>
<dbReference type="AlphaFoldDB" id="A6FXY5"/>
<gene>
    <name evidence="2" type="ORF">PPSIR1_39275</name>
</gene>
<dbReference type="OrthoDB" id="9879588at2"/>
<protein>
    <submittedName>
        <fullName evidence="2">Uncharacterized protein</fullName>
    </submittedName>
</protein>
<dbReference type="STRING" id="391625.PPSIR1_39275"/>
<name>A6FXY5_9BACT</name>
<feature type="region of interest" description="Disordered" evidence="1">
    <location>
        <begin position="74"/>
        <end position="102"/>
    </location>
</feature>
<dbReference type="EMBL" id="ABCS01000003">
    <property type="protein sequence ID" value="EDM81364.1"/>
    <property type="molecule type" value="Genomic_DNA"/>
</dbReference>
<evidence type="ECO:0000313" key="2">
    <source>
        <dbReference type="EMBL" id="EDM81364.1"/>
    </source>
</evidence>
<dbReference type="RefSeq" id="WP_006969334.1">
    <property type="nucleotide sequence ID" value="NZ_ABCS01000003.1"/>
</dbReference>
<evidence type="ECO:0000313" key="3">
    <source>
        <dbReference type="Proteomes" id="UP000005801"/>
    </source>
</evidence>
<evidence type="ECO:0000256" key="1">
    <source>
        <dbReference type="SAM" id="MobiDB-lite"/>
    </source>
</evidence>
<dbReference type="Proteomes" id="UP000005801">
    <property type="component" value="Unassembled WGS sequence"/>
</dbReference>